<dbReference type="InterPro" id="IPR015963">
    <property type="entry name" value="Uridylate_kinase_bac"/>
</dbReference>
<evidence type="ECO:0000256" key="7">
    <source>
        <dbReference type="ARBA" id="ARBA00022777"/>
    </source>
</evidence>
<comment type="pathway">
    <text evidence="2 11">Pyrimidine metabolism; CTP biosynthesis via de novo pathway; UDP from UMP (UMPK route): step 1/1.</text>
</comment>
<dbReference type="GO" id="GO:0044210">
    <property type="term" value="P:'de novo' CTP biosynthetic process"/>
    <property type="evidence" value="ECO:0007669"/>
    <property type="project" value="UniProtKB-UniRule"/>
</dbReference>
<dbReference type="InterPro" id="IPR001048">
    <property type="entry name" value="Asp/Glu/Uridylate_kinase"/>
</dbReference>
<keyword evidence="7 11" id="KW-0418">Kinase</keyword>
<dbReference type="FunFam" id="3.40.1160.10:FF:000001">
    <property type="entry name" value="Uridylate kinase"/>
    <property type="match status" value="1"/>
</dbReference>
<dbReference type="Pfam" id="PF00696">
    <property type="entry name" value="AA_kinase"/>
    <property type="match status" value="1"/>
</dbReference>
<dbReference type="GO" id="GO:0005524">
    <property type="term" value="F:ATP binding"/>
    <property type="evidence" value="ECO:0007669"/>
    <property type="project" value="UniProtKB-KW"/>
</dbReference>
<keyword evidence="6 11" id="KW-0547">Nucleotide-binding</keyword>
<evidence type="ECO:0000256" key="1">
    <source>
        <dbReference type="ARBA" id="ARBA00004496"/>
    </source>
</evidence>
<comment type="activity regulation">
    <text evidence="11">Inhibited by UTP.</text>
</comment>
<evidence type="ECO:0000256" key="10">
    <source>
        <dbReference type="ARBA" id="ARBA00047767"/>
    </source>
</evidence>
<dbReference type="PANTHER" id="PTHR42833">
    <property type="entry name" value="URIDYLATE KINASE"/>
    <property type="match status" value="1"/>
</dbReference>
<comment type="function">
    <text evidence="11">Catalyzes the reversible phosphorylation of UMP to UDP.</text>
</comment>
<evidence type="ECO:0000256" key="9">
    <source>
        <dbReference type="ARBA" id="ARBA00022975"/>
    </source>
</evidence>
<comment type="caution">
    <text evidence="11">Lacks conserved residue(s) required for the propagation of feature annotation.</text>
</comment>
<evidence type="ECO:0000313" key="13">
    <source>
        <dbReference type="EMBL" id="MCO4292689.1"/>
    </source>
</evidence>
<name>A0A9X2JCM7_9SPHI</name>
<dbReference type="NCBIfam" id="TIGR02075">
    <property type="entry name" value="pyrH_bact"/>
    <property type="match status" value="1"/>
</dbReference>
<comment type="subcellular location">
    <subcellularLocation>
        <location evidence="1 11">Cytoplasm</location>
    </subcellularLocation>
</comment>
<dbReference type="Gene3D" id="3.40.1160.10">
    <property type="entry name" value="Acetylglutamate kinase-like"/>
    <property type="match status" value="1"/>
</dbReference>
<dbReference type="GO" id="GO:0033862">
    <property type="term" value="F:UMP kinase activity"/>
    <property type="evidence" value="ECO:0007669"/>
    <property type="project" value="UniProtKB-EC"/>
</dbReference>
<feature type="binding site" evidence="11">
    <location>
        <position position="168"/>
    </location>
    <ligand>
        <name>ATP</name>
        <dbReference type="ChEBI" id="CHEBI:30616"/>
    </ligand>
</feature>
<evidence type="ECO:0000256" key="2">
    <source>
        <dbReference type="ARBA" id="ARBA00004791"/>
    </source>
</evidence>
<evidence type="ECO:0000256" key="5">
    <source>
        <dbReference type="ARBA" id="ARBA00022679"/>
    </source>
</evidence>
<comment type="similarity">
    <text evidence="3 11">Belongs to the UMP kinase family.</text>
</comment>
<keyword evidence="9 11" id="KW-0665">Pyrimidine biosynthesis</keyword>
<comment type="caution">
    <text evidence="13">The sequence shown here is derived from an EMBL/GenBank/DDBJ whole genome shotgun (WGS) entry which is preliminary data.</text>
</comment>
<dbReference type="InterPro" id="IPR036393">
    <property type="entry name" value="AceGlu_kinase-like_sf"/>
</dbReference>
<comment type="subunit">
    <text evidence="11">Homohexamer.</text>
</comment>
<dbReference type="EMBL" id="JAMWYS010000027">
    <property type="protein sequence ID" value="MCO4292689.1"/>
    <property type="molecule type" value="Genomic_DNA"/>
</dbReference>
<dbReference type="CDD" id="cd04254">
    <property type="entry name" value="AAK_UMPK-PyrH-Ec"/>
    <property type="match status" value="1"/>
</dbReference>
<dbReference type="AlphaFoldDB" id="A0A9X2JCM7"/>
<feature type="binding site" evidence="11">
    <location>
        <position position="159"/>
    </location>
    <ligand>
        <name>ATP</name>
        <dbReference type="ChEBI" id="CHEBI:30616"/>
    </ligand>
</feature>
<dbReference type="SUPFAM" id="SSF53633">
    <property type="entry name" value="Carbamate kinase-like"/>
    <property type="match status" value="1"/>
</dbReference>
<keyword evidence="14" id="KW-1185">Reference proteome</keyword>
<evidence type="ECO:0000256" key="11">
    <source>
        <dbReference type="HAMAP-Rule" id="MF_01220"/>
    </source>
</evidence>
<feature type="binding site" evidence="11">
    <location>
        <position position="51"/>
    </location>
    <ligand>
        <name>UMP</name>
        <dbReference type="ChEBI" id="CHEBI:57865"/>
    </ligand>
</feature>
<dbReference type="RefSeq" id="WP_252587182.1">
    <property type="nucleotide sequence ID" value="NZ_JAMWYS010000027.1"/>
</dbReference>
<reference evidence="13" key="1">
    <citation type="submission" date="2022-06" db="EMBL/GenBank/DDBJ databases">
        <title>Solitalea sp. MAHUQ-68 isolated from rhizospheric soil.</title>
        <authorList>
            <person name="Huq M.A."/>
        </authorList>
    </citation>
    <scope>NUCLEOTIDE SEQUENCE</scope>
    <source>
        <strain evidence="13">MAHUQ-68</strain>
    </source>
</reference>
<dbReference type="InterPro" id="IPR011817">
    <property type="entry name" value="Uridylate_kinase"/>
</dbReference>
<dbReference type="PANTHER" id="PTHR42833:SF4">
    <property type="entry name" value="URIDYLATE KINASE PUMPKIN, CHLOROPLASTIC"/>
    <property type="match status" value="1"/>
</dbReference>
<evidence type="ECO:0000256" key="6">
    <source>
        <dbReference type="ARBA" id="ARBA00022741"/>
    </source>
</evidence>
<gene>
    <name evidence="11 13" type="primary">pyrH</name>
    <name evidence="13" type="ORF">NF867_07435</name>
</gene>
<proteinExistence type="inferred from homology"/>
<feature type="binding site" evidence="11">
    <location>
        <begin position="132"/>
        <end position="139"/>
    </location>
    <ligand>
        <name>UMP</name>
        <dbReference type="ChEBI" id="CHEBI:57865"/>
    </ligand>
</feature>
<feature type="binding site" evidence="11">
    <location>
        <position position="71"/>
    </location>
    <ligand>
        <name>UMP</name>
        <dbReference type="ChEBI" id="CHEBI:57865"/>
    </ligand>
</feature>
<evidence type="ECO:0000256" key="8">
    <source>
        <dbReference type="ARBA" id="ARBA00022840"/>
    </source>
</evidence>
<evidence type="ECO:0000313" key="14">
    <source>
        <dbReference type="Proteomes" id="UP001155182"/>
    </source>
</evidence>
<organism evidence="13 14">
    <name type="scientific">Solitalea agri</name>
    <dbReference type="NCBI Taxonomy" id="2953739"/>
    <lineage>
        <taxon>Bacteria</taxon>
        <taxon>Pseudomonadati</taxon>
        <taxon>Bacteroidota</taxon>
        <taxon>Sphingobacteriia</taxon>
        <taxon>Sphingobacteriales</taxon>
        <taxon>Sphingobacteriaceae</taxon>
        <taxon>Solitalea</taxon>
    </lineage>
</organism>
<keyword evidence="4 11" id="KW-0963">Cytoplasm</keyword>
<keyword evidence="8 11" id="KW-0067">ATP-binding</keyword>
<feature type="domain" description="Aspartate/glutamate/uridylate kinase" evidence="12">
    <location>
        <begin position="4"/>
        <end position="213"/>
    </location>
</feature>
<dbReference type="Proteomes" id="UP001155182">
    <property type="component" value="Unassembled WGS sequence"/>
</dbReference>
<evidence type="ECO:0000259" key="12">
    <source>
        <dbReference type="Pfam" id="PF00696"/>
    </source>
</evidence>
<dbReference type="PIRSF" id="PIRSF005650">
    <property type="entry name" value="Uridylate_kin"/>
    <property type="match status" value="1"/>
</dbReference>
<keyword evidence="5 11" id="KW-0808">Transferase</keyword>
<feature type="binding site" evidence="11">
    <location>
        <position position="165"/>
    </location>
    <ligand>
        <name>ATP</name>
        <dbReference type="ChEBI" id="CHEBI:30616"/>
    </ligand>
</feature>
<sequence length="235" mass="25937">MNYKRILLKLSGESLMGNKPFGIDPERVNQYAKDIKEVAEKGVEVAIVIGGGNIHRGLDAEKGGMDRVQADYMGMLATVINSMALQDALEKNGMKTRLLSAIKMEQICEPFIRRRAVRHLEKGRVVIFGAGTGNPYFTTDTAASLRAIEIEADVVLKGTRVDGIYTADPEKDPAAVRYDKITFSEVYEKSLNVMDMTAFTLCQENKLPIIVFDMNKPGNFMKIALGEQIGTLVEG</sequence>
<dbReference type="GO" id="GO:0006225">
    <property type="term" value="P:UDP biosynthetic process"/>
    <property type="evidence" value="ECO:0007669"/>
    <property type="project" value="TreeGrafter"/>
</dbReference>
<feature type="binding site" evidence="11">
    <location>
        <position position="52"/>
    </location>
    <ligand>
        <name>ATP</name>
        <dbReference type="ChEBI" id="CHEBI:30616"/>
    </ligand>
</feature>
<protein>
    <recommendedName>
        <fullName evidence="11">Uridylate kinase</fullName>
        <shortName evidence="11">UK</shortName>
        <ecNumber evidence="11">2.7.4.22</ecNumber>
    </recommendedName>
    <alternativeName>
        <fullName evidence="11">Uridine monophosphate kinase</fullName>
        <shortName evidence="11">UMP kinase</shortName>
        <shortName evidence="11">UMPK</shortName>
    </alternativeName>
</protein>
<dbReference type="GO" id="GO:0005737">
    <property type="term" value="C:cytoplasm"/>
    <property type="evidence" value="ECO:0007669"/>
    <property type="project" value="UniProtKB-SubCell"/>
</dbReference>
<accession>A0A9X2JCM7</accession>
<dbReference type="HAMAP" id="MF_01220_B">
    <property type="entry name" value="PyrH_B"/>
    <property type="match status" value="1"/>
</dbReference>
<evidence type="ECO:0000256" key="4">
    <source>
        <dbReference type="ARBA" id="ARBA00022490"/>
    </source>
</evidence>
<evidence type="ECO:0000256" key="3">
    <source>
        <dbReference type="ARBA" id="ARBA00007614"/>
    </source>
</evidence>
<feature type="binding site" evidence="11">
    <location>
        <position position="56"/>
    </location>
    <ligand>
        <name>ATP</name>
        <dbReference type="ChEBI" id="CHEBI:30616"/>
    </ligand>
</feature>
<comment type="catalytic activity">
    <reaction evidence="10 11">
        <text>UMP + ATP = UDP + ADP</text>
        <dbReference type="Rhea" id="RHEA:24400"/>
        <dbReference type="ChEBI" id="CHEBI:30616"/>
        <dbReference type="ChEBI" id="CHEBI:57865"/>
        <dbReference type="ChEBI" id="CHEBI:58223"/>
        <dbReference type="ChEBI" id="CHEBI:456216"/>
        <dbReference type="EC" id="2.7.4.22"/>
    </reaction>
</comment>
<feature type="binding site" evidence="11">
    <location>
        <begin position="9"/>
        <end position="12"/>
    </location>
    <ligand>
        <name>ATP</name>
        <dbReference type="ChEBI" id="CHEBI:30616"/>
    </ligand>
</feature>
<dbReference type="EC" id="2.7.4.22" evidence="11"/>